<proteinExistence type="predicted"/>
<evidence type="ECO:0000313" key="3">
    <source>
        <dbReference type="Proteomes" id="UP000654075"/>
    </source>
</evidence>
<keyword evidence="3" id="KW-1185">Reference proteome</keyword>
<feature type="non-terminal residue" evidence="2">
    <location>
        <position position="224"/>
    </location>
</feature>
<feature type="region of interest" description="Disordered" evidence="1">
    <location>
        <begin position="158"/>
        <end position="224"/>
    </location>
</feature>
<sequence length="224" mass="25414">MDKYDKHFVHEGDLLREHVHELRQALHREQRDVMRADNSAVLHHQNGDEAASVKQEAAAIMAMLPDLAIALRGRQKHVHSAEVSSDHVDLSLHAFLRSSKEPLPSILCRLDRGDYIIDGTHVILTVAHGQLFFVLAGAAPERSQPEPLVHLLRHQAHRDHVAAHPDTAAAQQQHHHQQQHPHSAAAQQQHHQQQQQQGQQQQQQHQQHQQHQQQQQHLHPAAAA</sequence>
<reference evidence="2" key="1">
    <citation type="submission" date="2021-02" db="EMBL/GenBank/DDBJ databases">
        <authorList>
            <person name="Dougan E. K."/>
            <person name="Rhodes N."/>
            <person name="Thang M."/>
            <person name="Chan C."/>
        </authorList>
    </citation>
    <scope>NUCLEOTIDE SEQUENCE</scope>
</reference>
<name>A0A813E6R7_POLGL</name>
<accession>A0A813E6R7</accession>
<protein>
    <submittedName>
        <fullName evidence="2">Uncharacterized protein</fullName>
    </submittedName>
</protein>
<organism evidence="2 3">
    <name type="scientific">Polarella glacialis</name>
    <name type="common">Dinoflagellate</name>
    <dbReference type="NCBI Taxonomy" id="89957"/>
    <lineage>
        <taxon>Eukaryota</taxon>
        <taxon>Sar</taxon>
        <taxon>Alveolata</taxon>
        <taxon>Dinophyceae</taxon>
        <taxon>Suessiales</taxon>
        <taxon>Suessiaceae</taxon>
        <taxon>Polarella</taxon>
    </lineage>
</organism>
<comment type="caution">
    <text evidence="2">The sequence shown here is derived from an EMBL/GenBank/DDBJ whole genome shotgun (WGS) entry which is preliminary data.</text>
</comment>
<dbReference type="EMBL" id="CAJNNV010008395">
    <property type="protein sequence ID" value="CAE8596172.1"/>
    <property type="molecule type" value="Genomic_DNA"/>
</dbReference>
<evidence type="ECO:0000313" key="2">
    <source>
        <dbReference type="EMBL" id="CAE8596172.1"/>
    </source>
</evidence>
<evidence type="ECO:0000256" key="1">
    <source>
        <dbReference type="SAM" id="MobiDB-lite"/>
    </source>
</evidence>
<dbReference type="AlphaFoldDB" id="A0A813E6R7"/>
<dbReference type="Proteomes" id="UP000654075">
    <property type="component" value="Unassembled WGS sequence"/>
</dbReference>
<feature type="compositionally biased region" description="Low complexity" evidence="1">
    <location>
        <begin position="180"/>
        <end position="224"/>
    </location>
</feature>
<gene>
    <name evidence="2" type="ORF">PGLA1383_LOCUS14641</name>
</gene>